<reference evidence="6 7" key="1">
    <citation type="journal article" date="2016" name="Environ. Microbiol.">
        <title>Genomic resolution of a cold subsurface aquifer community provides metabolic insights for novel microbes adapted to high CO concentrations.</title>
        <authorList>
            <person name="Probst A.J."/>
            <person name="Castelle C.J."/>
            <person name="Singh A."/>
            <person name="Brown C.T."/>
            <person name="Anantharaman K."/>
            <person name="Sharon I."/>
            <person name="Hug L.A."/>
            <person name="Burstein D."/>
            <person name="Emerson J.B."/>
            <person name="Thomas B.C."/>
            <person name="Banfield J.F."/>
        </authorList>
    </citation>
    <scope>NUCLEOTIDE SEQUENCE [LARGE SCALE GENOMIC DNA]</scope>
    <source>
        <strain evidence="6">CG1_02_47_685</strain>
    </source>
</reference>
<dbReference type="Pfam" id="PF00005">
    <property type="entry name" value="ABC_tran"/>
    <property type="match status" value="1"/>
</dbReference>
<evidence type="ECO:0000256" key="4">
    <source>
        <dbReference type="ARBA" id="ARBA00022840"/>
    </source>
</evidence>
<dbReference type="GO" id="GO:0005524">
    <property type="term" value="F:ATP binding"/>
    <property type="evidence" value="ECO:0007669"/>
    <property type="project" value="UniProtKB-KW"/>
</dbReference>
<evidence type="ECO:0000256" key="1">
    <source>
        <dbReference type="ARBA" id="ARBA00005417"/>
    </source>
</evidence>
<name>A0A1J4VGF3_9BACT</name>
<evidence type="ECO:0000256" key="3">
    <source>
        <dbReference type="ARBA" id="ARBA00022741"/>
    </source>
</evidence>
<dbReference type="PANTHER" id="PTHR42734">
    <property type="entry name" value="METAL TRANSPORT SYSTEM ATP-BINDING PROTEIN TM_0124-RELATED"/>
    <property type="match status" value="1"/>
</dbReference>
<dbReference type="GO" id="GO:0016887">
    <property type="term" value="F:ATP hydrolysis activity"/>
    <property type="evidence" value="ECO:0007669"/>
    <property type="project" value="InterPro"/>
</dbReference>
<dbReference type="Proteomes" id="UP000183206">
    <property type="component" value="Unassembled WGS sequence"/>
</dbReference>
<dbReference type="InterPro" id="IPR003593">
    <property type="entry name" value="AAA+_ATPase"/>
</dbReference>
<dbReference type="STRING" id="1805282.AUJ44_00105"/>
<dbReference type="InterPro" id="IPR003439">
    <property type="entry name" value="ABC_transporter-like_ATP-bd"/>
</dbReference>
<dbReference type="InterPro" id="IPR027417">
    <property type="entry name" value="P-loop_NTPase"/>
</dbReference>
<dbReference type="EMBL" id="MNVO01000002">
    <property type="protein sequence ID" value="OIO33574.1"/>
    <property type="molecule type" value="Genomic_DNA"/>
</dbReference>
<dbReference type="FunFam" id="3.40.50.300:FF:000134">
    <property type="entry name" value="Iron-enterobactin ABC transporter ATP-binding protein"/>
    <property type="match status" value="1"/>
</dbReference>
<gene>
    <name evidence="6" type="ORF">AUJ44_00105</name>
</gene>
<keyword evidence="3" id="KW-0547">Nucleotide-binding</keyword>
<organism evidence="6 7">
    <name type="scientific">Candidatus Nomurabacteria bacterium CG1_02_47_685</name>
    <dbReference type="NCBI Taxonomy" id="1805282"/>
    <lineage>
        <taxon>Bacteria</taxon>
        <taxon>Candidatus Nomuraibacteriota</taxon>
    </lineage>
</organism>
<dbReference type="Gene3D" id="3.40.50.300">
    <property type="entry name" value="P-loop containing nucleotide triphosphate hydrolases"/>
    <property type="match status" value="1"/>
</dbReference>
<dbReference type="PANTHER" id="PTHR42734:SF17">
    <property type="entry name" value="METAL TRANSPORT SYSTEM ATP-BINDING PROTEIN TM_0124-RELATED"/>
    <property type="match status" value="1"/>
</dbReference>
<protein>
    <submittedName>
        <fullName evidence="6">Zinc ABC transporter ATP-binding protein</fullName>
    </submittedName>
</protein>
<evidence type="ECO:0000259" key="5">
    <source>
        <dbReference type="PROSITE" id="PS50893"/>
    </source>
</evidence>
<accession>A0A1J4VGF3</accession>
<proteinExistence type="inferred from homology"/>
<dbReference type="CDD" id="cd03235">
    <property type="entry name" value="ABC_Metallic_Cations"/>
    <property type="match status" value="1"/>
</dbReference>
<dbReference type="SUPFAM" id="SSF52540">
    <property type="entry name" value="P-loop containing nucleoside triphosphate hydrolases"/>
    <property type="match status" value="1"/>
</dbReference>
<feature type="domain" description="ABC transporter" evidence="5">
    <location>
        <begin position="8"/>
        <end position="244"/>
    </location>
</feature>
<dbReference type="PROSITE" id="PS50893">
    <property type="entry name" value="ABC_TRANSPORTER_2"/>
    <property type="match status" value="1"/>
</dbReference>
<keyword evidence="4 6" id="KW-0067">ATP-binding</keyword>
<evidence type="ECO:0000313" key="6">
    <source>
        <dbReference type="EMBL" id="OIO33574.1"/>
    </source>
</evidence>
<evidence type="ECO:0000256" key="2">
    <source>
        <dbReference type="ARBA" id="ARBA00022448"/>
    </source>
</evidence>
<comment type="similarity">
    <text evidence="1">Belongs to the ABC transporter superfamily.</text>
</comment>
<evidence type="ECO:0000313" key="7">
    <source>
        <dbReference type="Proteomes" id="UP000183206"/>
    </source>
</evidence>
<comment type="caution">
    <text evidence="6">The sequence shown here is derived from an EMBL/GenBank/DDBJ whole genome shotgun (WGS) entry which is preliminary data.</text>
</comment>
<dbReference type="InterPro" id="IPR050153">
    <property type="entry name" value="Metal_Ion_Import_ABC"/>
</dbReference>
<dbReference type="SMART" id="SM00382">
    <property type="entry name" value="AAA"/>
    <property type="match status" value="1"/>
</dbReference>
<sequence>MNTGGNIIELHDIAFSYGEREVLGGISLDVPYGDYLGVVGPNGAGKTTLLKIILGLLKPSRGSVMLFGTDIKNLKSRSRIGYVPQKATNFDADFPATVYEVVLMGRYASRGLFHRIVESDRQFVKRALEDVDMWGFHDRLIGDLSGGQQQRVFIARALATQPDVMFLDEPTIGIDRRAREDFYDLLKKLNDGSGIALVLISHDIKMVTKHAKHIACINRDLTCHLSTEDFVKADKTQDLFSDDLDVFTRDHHHHHDTIS</sequence>
<keyword evidence="2" id="KW-0813">Transport</keyword>
<dbReference type="PROSITE" id="PS00211">
    <property type="entry name" value="ABC_TRANSPORTER_1"/>
    <property type="match status" value="1"/>
</dbReference>
<dbReference type="AlphaFoldDB" id="A0A1J4VGF3"/>
<dbReference type="InterPro" id="IPR017871">
    <property type="entry name" value="ABC_transporter-like_CS"/>
</dbReference>